<dbReference type="EMBL" id="JAECZO010000008">
    <property type="protein sequence ID" value="KAK7200726.1"/>
    <property type="molecule type" value="Genomic_DNA"/>
</dbReference>
<feature type="domain" description="MMS19 N-terminal" evidence="2">
    <location>
        <begin position="36"/>
        <end position="291"/>
    </location>
</feature>
<dbReference type="PANTHER" id="PTHR12891:SF0">
    <property type="entry name" value="MMS19 NUCLEOTIDE EXCISION REPAIR PROTEIN HOMOLOG"/>
    <property type="match status" value="1"/>
</dbReference>
<comment type="function">
    <text evidence="1">Key component of the cytosolic iron-sulfur protein assembly (CIA) complex, a multiprotein complex that mediates the incorporation of iron-sulfur cluster into apoproteins specifically involved in DNA metabolism and genomic integrity. In the CIA complex, MMS19 acts as an adapter between early-acting CIA components and a subset of cellular target iron-sulfur proteins.</text>
</comment>
<comment type="caution">
    <text evidence="3">The sequence shown here is derived from an EMBL/GenBank/DDBJ whole genome shotgun (WGS) entry which is preliminary data.</text>
</comment>
<dbReference type="InterPro" id="IPR039920">
    <property type="entry name" value="MMS19"/>
</dbReference>
<dbReference type="AlphaFoldDB" id="A0AAW0F5M0"/>
<keyword evidence="1" id="KW-0234">DNA repair</keyword>
<accession>A0AAW0F5M0</accession>
<keyword evidence="1" id="KW-0227">DNA damage</keyword>
<protein>
    <recommendedName>
        <fullName evidence="1">MMS19 nucleotide excision repair protein</fullName>
    </recommendedName>
</protein>
<dbReference type="GO" id="GO:0005634">
    <property type="term" value="C:nucleus"/>
    <property type="evidence" value="ECO:0007669"/>
    <property type="project" value="UniProtKB-SubCell"/>
</dbReference>
<comment type="similarity">
    <text evidence="1">Belongs to the MET18/MMS19 family.</text>
</comment>
<name>A0AAW0F5M0_9TRYP</name>
<evidence type="ECO:0000313" key="3">
    <source>
        <dbReference type="EMBL" id="KAK7200726.1"/>
    </source>
</evidence>
<sequence>MSIGEHIAVGIAADGVAPEEVRAALRAQSLLSVCTAMREYLCSPDKVQPAMRLLASVSIGRGELSATDVRLLFAFFAEKLAQHECQTTALSSLALLIADIDGQHVCGEEWWRLVAAPFTQHVRVQQLPLNCRRQCFRILSFLFTEKTAGLCDGDTLAALLELVDGESDPELVLQAFDLHVVVASRASWSAFATVVDDYFESVSSYFPVVFSQPPGCKVTKADLRTHLKRCLCLAVYRELCIPFMQGKLASPSTAVKEDVLDVLLTCFETYPSQDLAPYHRSLVLHMKSEVVKLSSFADHASNATLSKCLLMGCEVLGKVSQRCSVKSQSDALEVFGPVVEGFLAALSADPAICSAYATMVFHVLTGAWECCVHVASYLFSMLAMSVEGAERPANAYILFAALASGMLDGLAAFPGVDHAEQLRRSIERTTPLIVGAVASLSLLWRSAEGGAGVDDFTVVCGCEFVVSVLKLSAAIAPWLPDATASDAVDALVWVALHRATGVPTKVCRLLREYAAVDAARVQAALVRLLRSHVAPPEQALTVACELASTSPEALLLAFSDGFVSPACEWMGMLDPAQRASALRTALQHHGGALEGGAADAMAAVLTRDDVAPEFFECGCLVASHLSAGECSRLLAATDSLSLLGVAALVSSRTQLSDTQRSWATAADQFADLITTHVAAWRRVGMDGITGLLMNRLIAAEAEAAVLGRAVPRERRLEIALSVLWGRLLADRAAADDMAVSARGALVASFVAEHLGTAAPVTADGLSAVSEAFSYVPFAATQTADRPSVLELLLGLGVGTVAHPHPALCTALQCLVEQETEERVHAGLADLLELVKSLTAGGVESETAVARTLLFSVDSKCTGSVVLARSVLFHSPTLLALLDGTSGAALVARCRSLNLVASLACGAASLLKDGSPEEKAQLAQARDQVLCATKLSLGDHKRKVRQAAAACRHEWYKVK</sequence>
<dbReference type="Pfam" id="PF14500">
    <property type="entry name" value="MMS19_N"/>
    <property type="match status" value="1"/>
</dbReference>
<evidence type="ECO:0000259" key="2">
    <source>
        <dbReference type="Pfam" id="PF14500"/>
    </source>
</evidence>
<evidence type="ECO:0000313" key="4">
    <source>
        <dbReference type="Proteomes" id="UP001430356"/>
    </source>
</evidence>
<dbReference type="GO" id="GO:0097361">
    <property type="term" value="C:cytosolic [4Fe-4S] assembly targeting complex"/>
    <property type="evidence" value="ECO:0007669"/>
    <property type="project" value="UniProtKB-UniRule"/>
</dbReference>
<gene>
    <name evidence="3" type="ORF">NESM_000130400</name>
</gene>
<dbReference type="Proteomes" id="UP001430356">
    <property type="component" value="Unassembled WGS sequence"/>
</dbReference>
<evidence type="ECO:0000256" key="1">
    <source>
        <dbReference type="RuleBase" id="RU367072"/>
    </source>
</evidence>
<organism evidence="3 4">
    <name type="scientific">Novymonas esmeraldas</name>
    <dbReference type="NCBI Taxonomy" id="1808958"/>
    <lineage>
        <taxon>Eukaryota</taxon>
        <taxon>Discoba</taxon>
        <taxon>Euglenozoa</taxon>
        <taxon>Kinetoplastea</taxon>
        <taxon>Metakinetoplastina</taxon>
        <taxon>Trypanosomatida</taxon>
        <taxon>Trypanosomatidae</taxon>
        <taxon>Novymonas</taxon>
    </lineage>
</organism>
<proteinExistence type="inferred from homology"/>
<comment type="subcellular location">
    <subcellularLocation>
        <location evidence="1">Nucleus</location>
    </subcellularLocation>
</comment>
<dbReference type="GO" id="GO:0051604">
    <property type="term" value="P:protein maturation"/>
    <property type="evidence" value="ECO:0007669"/>
    <property type="project" value="UniProtKB-UniRule"/>
</dbReference>
<keyword evidence="4" id="KW-1185">Reference proteome</keyword>
<keyword evidence="1" id="KW-0539">Nucleus</keyword>
<dbReference type="PANTHER" id="PTHR12891">
    <property type="entry name" value="DNA REPAIR/TRANSCRIPTION PROTEIN MET18/MMS19"/>
    <property type="match status" value="1"/>
</dbReference>
<reference evidence="3 4" key="1">
    <citation type="journal article" date="2021" name="MBio">
        <title>A New Model Trypanosomatid, Novymonas esmeraldas: Genomic Perception of Its 'Candidatus Pandoraea novymonadis' Endosymbiont.</title>
        <authorList>
            <person name="Zakharova A."/>
            <person name="Saura A."/>
            <person name="Butenko A."/>
            <person name="Podesvova L."/>
            <person name="Warmusova S."/>
            <person name="Kostygov A.Y."/>
            <person name="Nenarokova A."/>
            <person name="Lukes J."/>
            <person name="Opperdoes F.R."/>
            <person name="Yurchenko V."/>
        </authorList>
    </citation>
    <scope>NUCLEOTIDE SEQUENCE [LARGE SCALE GENOMIC DNA]</scope>
    <source>
        <strain evidence="3 4">E262AT.01</strain>
    </source>
</reference>
<dbReference type="InterPro" id="IPR029240">
    <property type="entry name" value="MMS19_N"/>
</dbReference>
<dbReference type="GO" id="GO:0016226">
    <property type="term" value="P:iron-sulfur cluster assembly"/>
    <property type="evidence" value="ECO:0007669"/>
    <property type="project" value="UniProtKB-UniRule"/>
</dbReference>
<dbReference type="GO" id="GO:0006281">
    <property type="term" value="P:DNA repair"/>
    <property type="evidence" value="ECO:0007669"/>
    <property type="project" value="UniProtKB-UniRule"/>
</dbReference>